<accession>A0A0F8Z4Y0</accession>
<dbReference type="EMBL" id="LAZR01065641">
    <property type="protein sequence ID" value="KKK55141.1"/>
    <property type="molecule type" value="Genomic_DNA"/>
</dbReference>
<evidence type="ECO:0000313" key="1">
    <source>
        <dbReference type="EMBL" id="KKK55141.1"/>
    </source>
</evidence>
<dbReference type="AlphaFoldDB" id="A0A0F8Z4Y0"/>
<reference evidence="1" key="1">
    <citation type="journal article" date="2015" name="Nature">
        <title>Complex archaea that bridge the gap between prokaryotes and eukaryotes.</title>
        <authorList>
            <person name="Spang A."/>
            <person name="Saw J.H."/>
            <person name="Jorgensen S.L."/>
            <person name="Zaremba-Niedzwiedzka K."/>
            <person name="Martijn J."/>
            <person name="Lind A.E."/>
            <person name="van Eijk R."/>
            <person name="Schleper C."/>
            <person name="Guy L."/>
            <person name="Ettema T.J."/>
        </authorList>
    </citation>
    <scope>NUCLEOTIDE SEQUENCE</scope>
</reference>
<comment type="caution">
    <text evidence="1">The sequence shown here is derived from an EMBL/GenBank/DDBJ whole genome shotgun (WGS) entry which is preliminary data.</text>
</comment>
<gene>
    <name evidence="1" type="ORF">LCGC14_3077570</name>
</gene>
<name>A0A0F8Z4Y0_9ZZZZ</name>
<organism evidence="1">
    <name type="scientific">marine sediment metagenome</name>
    <dbReference type="NCBI Taxonomy" id="412755"/>
    <lineage>
        <taxon>unclassified sequences</taxon>
        <taxon>metagenomes</taxon>
        <taxon>ecological metagenomes</taxon>
    </lineage>
</organism>
<proteinExistence type="predicted"/>
<protein>
    <submittedName>
        <fullName evidence="1">Uncharacterized protein</fullName>
    </submittedName>
</protein>
<sequence length="84" mass="9123">MKWRCLNSIFGYCTSTPEPEVSPNIAGKDGEYTYFGGKCRLSPNTCGKYQVFSEVMAGVGPIGGNFRHTQVGKKKAKAKKGGKE</sequence>